<reference evidence="1" key="2">
    <citation type="journal article" date="2015" name="Fish Shellfish Immunol.">
        <title>Early steps in the European eel (Anguilla anguilla)-Vibrio vulnificus interaction in the gills: Role of the RtxA13 toxin.</title>
        <authorList>
            <person name="Callol A."/>
            <person name="Pajuelo D."/>
            <person name="Ebbesson L."/>
            <person name="Teles M."/>
            <person name="MacKenzie S."/>
            <person name="Amaro C."/>
        </authorList>
    </citation>
    <scope>NUCLEOTIDE SEQUENCE</scope>
</reference>
<dbReference type="EMBL" id="GBXM01050097">
    <property type="protein sequence ID" value="JAH58480.1"/>
    <property type="molecule type" value="Transcribed_RNA"/>
</dbReference>
<protein>
    <submittedName>
        <fullName evidence="1">Uncharacterized protein</fullName>
    </submittedName>
</protein>
<sequence length="47" mass="5454">MAPELSELPFNFRTTRHSGHLCCYPAWHPRSPPVQCLFPPRLTFCVL</sequence>
<evidence type="ECO:0000313" key="1">
    <source>
        <dbReference type="EMBL" id="JAH58480.1"/>
    </source>
</evidence>
<proteinExistence type="predicted"/>
<reference evidence="1" key="1">
    <citation type="submission" date="2014-11" db="EMBL/GenBank/DDBJ databases">
        <authorList>
            <person name="Amaro Gonzalez C."/>
        </authorList>
    </citation>
    <scope>NUCLEOTIDE SEQUENCE</scope>
</reference>
<dbReference type="AlphaFoldDB" id="A0A0E9TZW9"/>
<name>A0A0E9TZW9_ANGAN</name>
<organism evidence="1">
    <name type="scientific">Anguilla anguilla</name>
    <name type="common">European freshwater eel</name>
    <name type="synonym">Muraena anguilla</name>
    <dbReference type="NCBI Taxonomy" id="7936"/>
    <lineage>
        <taxon>Eukaryota</taxon>
        <taxon>Metazoa</taxon>
        <taxon>Chordata</taxon>
        <taxon>Craniata</taxon>
        <taxon>Vertebrata</taxon>
        <taxon>Euteleostomi</taxon>
        <taxon>Actinopterygii</taxon>
        <taxon>Neopterygii</taxon>
        <taxon>Teleostei</taxon>
        <taxon>Anguilliformes</taxon>
        <taxon>Anguillidae</taxon>
        <taxon>Anguilla</taxon>
    </lineage>
</organism>
<accession>A0A0E9TZW9</accession>